<evidence type="ECO:0000313" key="3">
    <source>
        <dbReference type="Proteomes" id="UP000198820"/>
    </source>
</evidence>
<accession>A0A1H4BLW1</accession>
<feature type="transmembrane region" description="Helical" evidence="1">
    <location>
        <begin position="33"/>
        <end position="62"/>
    </location>
</feature>
<reference evidence="2 3" key="1">
    <citation type="submission" date="2016-10" db="EMBL/GenBank/DDBJ databases">
        <authorList>
            <person name="de Groot N.N."/>
        </authorList>
    </citation>
    <scope>NUCLEOTIDE SEQUENCE [LARGE SCALE GENOMIC DNA]</scope>
    <source>
        <strain evidence="2 3">DSM 23581</strain>
    </source>
</reference>
<evidence type="ECO:0000256" key="1">
    <source>
        <dbReference type="SAM" id="Phobius"/>
    </source>
</evidence>
<keyword evidence="3" id="KW-1185">Reference proteome</keyword>
<dbReference type="AlphaFoldDB" id="A0A1H4BLW1"/>
<evidence type="ECO:0000313" key="2">
    <source>
        <dbReference type="EMBL" id="SEA49028.1"/>
    </source>
</evidence>
<organism evidence="2 3">
    <name type="scientific">Psychroflexus halocasei</name>
    <dbReference type="NCBI Taxonomy" id="908615"/>
    <lineage>
        <taxon>Bacteria</taxon>
        <taxon>Pseudomonadati</taxon>
        <taxon>Bacteroidota</taxon>
        <taxon>Flavobacteriia</taxon>
        <taxon>Flavobacteriales</taxon>
        <taxon>Flavobacteriaceae</taxon>
        <taxon>Psychroflexus</taxon>
    </lineage>
</organism>
<evidence type="ECO:0008006" key="4">
    <source>
        <dbReference type="Google" id="ProtNLM"/>
    </source>
</evidence>
<protein>
    <recommendedName>
        <fullName evidence="4">Chain length determinant protein</fullName>
    </recommendedName>
</protein>
<proteinExistence type="predicted"/>
<gene>
    <name evidence="2" type="ORF">SAMN05421540_10689</name>
</gene>
<dbReference type="Proteomes" id="UP000198820">
    <property type="component" value="Unassembled WGS sequence"/>
</dbReference>
<keyword evidence="1" id="KW-0812">Transmembrane</keyword>
<keyword evidence="1" id="KW-1133">Transmembrane helix</keyword>
<dbReference type="RefSeq" id="WP_093244284.1">
    <property type="nucleotide sequence ID" value="NZ_FNQF01000006.1"/>
</dbReference>
<feature type="transmembrane region" description="Helical" evidence="1">
    <location>
        <begin position="296"/>
        <end position="317"/>
    </location>
</feature>
<name>A0A1H4BLW1_9FLAO</name>
<sequence>MQENSYNNNQSEEIDLGDLFKLIKRGFNKIGELFLMLIVFLKRNAIILISLIVIGAVIGYFLQSSSKKYNESSVTLHSFYGSQDYLYKSVNEVNWEIKNRFEILAKEFKIDADTLKMISLEVKPLERVTNLSNEEKEYITLLKEEGAYSQEDLMQIVLRSSELHKIKIKHPEGFDVTHFFEAFRERLLENKSYAEIHQTEIKNIKESIQSNRESIQQIDTILKSYNTNLNQKNPGNSTFYSSENNLNVGQILSEKKELRYAINRLEERLTKQKDFISPIDEPKTAEFEEPTLSKEIITIPVLLIFLYLGIRFVIYLNRKAKHYENER</sequence>
<keyword evidence="1" id="KW-0472">Membrane</keyword>
<dbReference type="STRING" id="908615.SAMN05421540_10689"/>
<dbReference type="EMBL" id="FNQF01000006">
    <property type="protein sequence ID" value="SEA49028.1"/>
    <property type="molecule type" value="Genomic_DNA"/>
</dbReference>